<evidence type="ECO:0000313" key="2">
    <source>
        <dbReference type="Proteomes" id="UP000516046"/>
    </source>
</evidence>
<reference evidence="1 2" key="1">
    <citation type="submission" date="2020-08" db="EMBL/GenBank/DDBJ databases">
        <authorList>
            <person name="Ren C."/>
            <person name="Gu Y."/>
            <person name="Xu Y."/>
        </authorList>
    </citation>
    <scope>NUCLEOTIDE SEQUENCE [LARGE SCALE GENOMIC DNA]</scope>
    <source>
        <strain evidence="1 2">LBM18003</strain>
    </source>
</reference>
<organism evidence="1 2">
    <name type="scientific">Caproicibacterium amylolyticum</name>
    <dbReference type="NCBI Taxonomy" id="2766537"/>
    <lineage>
        <taxon>Bacteria</taxon>
        <taxon>Bacillati</taxon>
        <taxon>Bacillota</taxon>
        <taxon>Clostridia</taxon>
        <taxon>Eubacteriales</taxon>
        <taxon>Oscillospiraceae</taxon>
        <taxon>Caproicibacterium</taxon>
    </lineage>
</organism>
<accession>A0A7G9WK32</accession>
<dbReference type="Proteomes" id="UP000516046">
    <property type="component" value="Chromosome"/>
</dbReference>
<sequence length="56" mass="5874">MDVSTIAATSTSLHMAQAQQEASVSVLKKAMSAQETQSAALIQTMQASNHQLDVLA</sequence>
<gene>
    <name evidence="1" type="ORF">H6X83_05330</name>
</gene>
<dbReference type="AlphaFoldDB" id="A0A7G9WK32"/>
<name>A0A7G9WK32_9FIRM</name>
<proteinExistence type="predicted"/>
<evidence type="ECO:0000313" key="1">
    <source>
        <dbReference type="EMBL" id="QNO19044.1"/>
    </source>
</evidence>
<keyword evidence="2" id="KW-1185">Reference proteome</keyword>
<protein>
    <submittedName>
        <fullName evidence="1">YjfB family protein</fullName>
    </submittedName>
</protein>
<dbReference type="KEGG" id="caml:H6X83_05330"/>
<dbReference type="RefSeq" id="WP_212508113.1">
    <property type="nucleotide sequence ID" value="NZ_CP060696.1"/>
</dbReference>
<dbReference type="EMBL" id="CP060696">
    <property type="protein sequence ID" value="QNO19044.1"/>
    <property type="molecule type" value="Genomic_DNA"/>
</dbReference>
<dbReference type="Pfam" id="PF14070">
    <property type="entry name" value="YjfB_motility"/>
    <property type="match status" value="1"/>
</dbReference>
<dbReference type="InterPro" id="IPR025906">
    <property type="entry name" value="YjfB_motility"/>
</dbReference>